<dbReference type="InterPro" id="IPR012312">
    <property type="entry name" value="Hemerythrin-like"/>
</dbReference>
<organism evidence="2 3">
    <name type="scientific">Glycomyces algeriensis</name>
    <dbReference type="NCBI Taxonomy" id="256037"/>
    <lineage>
        <taxon>Bacteria</taxon>
        <taxon>Bacillati</taxon>
        <taxon>Actinomycetota</taxon>
        <taxon>Actinomycetes</taxon>
        <taxon>Glycomycetales</taxon>
        <taxon>Glycomycetaceae</taxon>
        <taxon>Glycomyces</taxon>
    </lineage>
</organism>
<dbReference type="Proteomes" id="UP001144313">
    <property type="component" value="Unassembled WGS sequence"/>
</dbReference>
<evidence type="ECO:0000259" key="1">
    <source>
        <dbReference type="Pfam" id="PF01814"/>
    </source>
</evidence>
<dbReference type="PANTHER" id="PTHR35585:SF1">
    <property type="entry name" value="HHE DOMAIN PROTEIN (AFU_ORTHOLOGUE AFUA_4G00730)"/>
    <property type="match status" value="1"/>
</dbReference>
<dbReference type="EMBL" id="BSDT01000001">
    <property type="protein sequence ID" value="GLI42501.1"/>
    <property type="molecule type" value="Genomic_DNA"/>
</dbReference>
<evidence type="ECO:0000313" key="3">
    <source>
        <dbReference type="Proteomes" id="UP001144313"/>
    </source>
</evidence>
<dbReference type="PANTHER" id="PTHR35585">
    <property type="entry name" value="HHE DOMAIN PROTEIN (AFU_ORTHOLOGUE AFUA_4G00730)"/>
    <property type="match status" value="1"/>
</dbReference>
<name>A0A9W6G8M2_9ACTN</name>
<protein>
    <submittedName>
        <fullName evidence="2">Hemerythrin</fullName>
    </submittedName>
</protein>
<accession>A0A9W6G8M2</accession>
<keyword evidence="3" id="KW-1185">Reference proteome</keyword>
<proteinExistence type="predicted"/>
<gene>
    <name evidence="2" type="ORF">GALLR39Z86_23510</name>
</gene>
<feature type="domain" description="Hemerythrin-like" evidence="1">
    <location>
        <begin position="10"/>
        <end position="128"/>
    </location>
</feature>
<dbReference type="AlphaFoldDB" id="A0A9W6G8M2"/>
<dbReference type="Pfam" id="PF01814">
    <property type="entry name" value="Hemerythrin"/>
    <property type="match status" value="1"/>
</dbReference>
<dbReference type="Gene3D" id="1.20.120.520">
    <property type="entry name" value="nmb1532 protein domain like"/>
    <property type="match status" value="1"/>
</dbReference>
<dbReference type="RefSeq" id="WP_270114234.1">
    <property type="nucleotide sequence ID" value="NZ_BAAAOL010000006.1"/>
</dbReference>
<evidence type="ECO:0000313" key="2">
    <source>
        <dbReference type="EMBL" id="GLI42501.1"/>
    </source>
</evidence>
<comment type="caution">
    <text evidence="2">The sequence shown here is derived from an EMBL/GenBank/DDBJ whole genome shotgun (WGS) entry which is preliminary data.</text>
</comment>
<reference evidence="2" key="1">
    <citation type="submission" date="2022-12" db="EMBL/GenBank/DDBJ databases">
        <title>Reference genome sequencing for broad-spectrum identification of bacterial and archaeal isolates by mass spectrometry.</title>
        <authorList>
            <person name="Sekiguchi Y."/>
            <person name="Tourlousse D.M."/>
        </authorList>
    </citation>
    <scope>NUCLEOTIDE SEQUENCE</scope>
    <source>
        <strain evidence="2">LLR39Z86</strain>
    </source>
</reference>
<sequence length="188" mass="21386">MPETETDTDLIDVIIQDHRRFQAVFAELEDTTGDTAFRKDLADHVIAEIVRHGVAEEQFVYPAARSRLPDGDEIVEHEIEEHAEAEQDMKELEGLGPEDPRFEELLAKMIKDVRHHLDEEEQHLLPRLREACDREELQDLGFKVLAAKEFAPTRPHPHAPDTPPGNLVLGPGIGFIDKIRDALSHRDV</sequence>